<keyword evidence="2" id="KW-1185">Reference proteome</keyword>
<reference evidence="1 2" key="1">
    <citation type="journal article" date="2018" name="Sci. Rep.">
        <title>Genomic signatures of local adaptation to the degree of environmental predictability in rotifers.</title>
        <authorList>
            <person name="Franch-Gras L."/>
            <person name="Hahn C."/>
            <person name="Garcia-Roger E.M."/>
            <person name="Carmona M.J."/>
            <person name="Serra M."/>
            <person name="Gomez A."/>
        </authorList>
    </citation>
    <scope>NUCLEOTIDE SEQUENCE [LARGE SCALE GENOMIC DNA]</scope>
    <source>
        <strain evidence="1">HYR1</strain>
    </source>
</reference>
<accession>A0A3M7ST80</accession>
<gene>
    <name evidence="1" type="ORF">BpHYR1_053198</name>
</gene>
<dbReference type="Proteomes" id="UP000276133">
    <property type="component" value="Unassembled WGS sequence"/>
</dbReference>
<name>A0A3M7ST80_BRAPC</name>
<sequence length="85" mass="9740">MLNYKRICLMQLCLKCGKRNAYSGNSFGGIPQLFFHRKLLRLKTCSNLLIDQTIKAILFARPIFTFTTLMISAHLATFKMVPILT</sequence>
<evidence type="ECO:0000313" key="1">
    <source>
        <dbReference type="EMBL" id="RNA39024.1"/>
    </source>
</evidence>
<dbReference type="AlphaFoldDB" id="A0A3M7ST80"/>
<evidence type="ECO:0000313" key="2">
    <source>
        <dbReference type="Proteomes" id="UP000276133"/>
    </source>
</evidence>
<proteinExistence type="predicted"/>
<protein>
    <submittedName>
        <fullName evidence="1">Uncharacterized protein</fullName>
    </submittedName>
</protein>
<dbReference type="EMBL" id="REGN01000796">
    <property type="protein sequence ID" value="RNA39024.1"/>
    <property type="molecule type" value="Genomic_DNA"/>
</dbReference>
<organism evidence="1 2">
    <name type="scientific">Brachionus plicatilis</name>
    <name type="common">Marine rotifer</name>
    <name type="synonym">Brachionus muelleri</name>
    <dbReference type="NCBI Taxonomy" id="10195"/>
    <lineage>
        <taxon>Eukaryota</taxon>
        <taxon>Metazoa</taxon>
        <taxon>Spiralia</taxon>
        <taxon>Gnathifera</taxon>
        <taxon>Rotifera</taxon>
        <taxon>Eurotatoria</taxon>
        <taxon>Monogononta</taxon>
        <taxon>Pseudotrocha</taxon>
        <taxon>Ploima</taxon>
        <taxon>Brachionidae</taxon>
        <taxon>Brachionus</taxon>
    </lineage>
</organism>
<comment type="caution">
    <text evidence="1">The sequence shown here is derived from an EMBL/GenBank/DDBJ whole genome shotgun (WGS) entry which is preliminary data.</text>
</comment>